<protein>
    <submittedName>
        <fullName evidence="7">Squalene--hopene cyclase</fullName>
        <ecNumber evidence="7">5.4.99.17</ecNumber>
    </submittedName>
</protein>
<dbReference type="InterPro" id="IPR008930">
    <property type="entry name" value="Terpenoid_cyclase/PrenylTrfase"/>
</dbReference>
<dbReference type="CDD" id="cd02892">
    <property type="entry name" value="SQCY_1"/>
    <property type="match status" value="1"/>
</dbReference>
<dbReference type="NCBIfam" id="TIGR01787">
    <property type="entry name" value="squalene_cyclas"/>
    <property type="match status" value="1"/>
</dbReference>
<evidence type="ECO:0000256" key="3">
    <source>
        <dbReference type="ARBA" id="ARBA00022737"/>
    </source>
</evidence>
<keyword evidence="8" id="KW-1185">Reference proteome</keyword>
<dbReference type="Pfam" id="PF13243">
    <property type="entry name" value="SQHop_cyclase_C"/>
    <property type="match status" value="1"/>
</dbReference>
<comment type="caution">
    <text evidence="7">The sequence shown here is derived from an EMBL/GenBank/DDBJ whole genome shotgun (WGS) entry which is preliminary data.</text>
</comment>
<dbReference type="InterPro" id="IPR006400">
    <property type="entry name" value="Hopene-cyclase"/>
</dbReference>
<feature type="domain" description="Squalene cyclase N-terminal" evidence="6">
    <location>
        <begin position="23"/>
        <end position="309"/>
    </location>
</feature>
<dbReference type="NCBIfam" id="TIGR01507">
    <property type="entry name" value="hopene_cyclase"/>
    <property type="match status" value="1"/>
</dbReference>
<comment type="pathway">
    <text evidence="1">Secondary metabolite biosynthesis; hopanoid biosynthesis.</text>
</comment>
<dbReference type="GO" id="GO:0051007">
    <property type="term" value="F:squalene-hopene cyclase activity"/>
    <property type="evidence" value="ECO:0007669"/>
    <property type="project" value="UniProtKB-EC"/>
</dbReference>
<evidence type="ECO:0000313" key="7">
    <source>
        <dbReference type="EMBL" id="MDF3838674.1"/>
    </source>
</evidence>
<keyword evidence="4 7" id="KW-0413">Isomerase</keyword>
<evidence type="ECO:0000259" key="5">
    <source>
        <dbReference type="Pfam" id="PF13243"/>
    </source>
</evidence>
<name>A0ABT6B1S0_9BURK</name>
<evidence type="ECO:0000259" key="6">
    <source>
        <dbReference type="Pfam" id="PF13249"/>
    </source>
</evidence>
<keyword evidence="3" id="KW-0677">Repeat</keyword>
<accession>A0ABT6B1S0</accession>
<dbReference type="InterPro" id="IPR018333">
    <property type="entry name" value="Squalene_cyclase"/>
</dbReference>
<organism evidence="7 8">
    <name type="scientific">Cupriavidus basilensis</name>
    <dbReference type="NCBI Taxonomy" id="68895"/>
    <lineage>
        <taxon>Bacteria</taxon>
        <taxon>Pseudomonadati</taxon>
        <taxon>Pseudomonadota</taxon>
        <taxon>Betaproteobacteria</taxon>
        <taxon>Burkholderiales</taxon>
        <taxon>Burkholderiaceae</taxon>
        <taxon>Cupriavidus</taxon>
    </lineage>
</organism>
<reference evidence="7 8" key="1">
    <citation type="submission" date="2023-03" db="EMBL/GenBank/DDBJ databases">
        <title>Draft assemblies of triclosan tolerant bacteria isolated from returned activated sludge.</title>
        <authorList>
            <person name="Van Hamelsveld S."/>
        </authorList>
    </citation>
    <scope>NUCLEOTIDE SEQUENCE [LARGE SCALE GENOMIC DNA]</scope>
    <source>
        <strain evidence="7 8">GW210010_S58</strain>
    </source>
</reference>
<dbReference type="Proteomes" id="UP001216674">
    <property type="component" value="Unassembled WGS sequence"/>
</dbReference>
<evidence type="ECO:0000256" key="4">
    <source>
        <dbReference type="ARBA" id="ARBA00023235"/>
    </source>
</evidence>
<gene>
    <name evidence="7" type="primary">shc</name>
    <name evidence="7" type="ORF">P3W85_37925</name>
</gene>
<dbReference type="RefSeq" id="WP_276268572.1">
    <property type="nucleotide sequence ID" value="NZ_JARJLM010000619.1"/>
</dbReference>
<evidence type="ECO:0000256" key="1">
    <source>
        <dbReference type="ARBA" id="ARBA00004999"/>
    </source>
</evidence>
<sequence length="671" mass="74763">MSARPIPHAQQAQHGAGLDTAIGAAREALLRQQHPDGHWCFELESDATITAEYILMMHFADEIDAGLQAAMAVYLRAIQRRDRHGGWDQYHGGALDISCSVKAYFALKAAGDDPQAPHMAQAREAILAAGGAAKANVFTRILLATFEQVPWRATPYIPVELILFPRWMPVHLDKMAYWARSTLVPLTVLCSLRAKAANPHKVGIRELFVTPPEQERHYFSRRGLLRKAFLVADRIARGVAPLIPAAIQRRAVDRAQAWCAERMNGEDGLGGIFPPMVYWYEMMVLLGVSKTHPMRATCLTAIQKLVVRRPDGSAYCQPCLSPVWDTAWSVMALQHAGTDARTQDAVQRAYDWLAPLQVRDVRGDWGKHLPPSVRPGGWAFQYANPHYPDIDDTAVVAAMLAVRARRSGQPERYRTEVASAVQWMLGLQSRNGGFAAFDADCDREYLNAIPFADHGALLDPPTEDVSGRVLLCLGLSGYRNERAAIERCVDYLRRTQRADGAWWGRWGSNYIYGTWSVLAGLALVGEDVNQPYIRKAIDWLLGCQNADGGWGETNDSYFDPTLAGTNNGDSTPNCTAWALLALFAVGQADTPAVRKGIAFLLGDQNEDGLWWHPSHNAPGFPRIYYLKYHGYTAYFPLWALTRYRQLNRLHQPQQPAIETGFFSDVIQVCRA</sequence>
<dbReference type="SFLD" id="SFLDG01016">
    <property type="entry name" value="Prenyltransferase_Like_2"/>
    <property type="match status" value="1"/>
</dbReference>
<dbReference type="Pfam" id="PF13249">
    <property type="entry name" value="SQHop_cyclase_N"/>
    <property type="match status" value="1"/>
</dbReference>
<evidence type="ECO:0000313" key="8">
    <source>
        <dbReference type="Proteomes" id="UP001216674"/>
    </source>
</evidence>
<dbReference type="InterPro" id="IPR032696">
    <property type="entry name" value="SQ_cyclase_C"/>
</dbReference>
<dbReference type="EMBL" id="JARJLM010000619">
    <property type="protein sequence ID" value="MDF3838674.1"/>
    <property type="molecule type" value="Genomic_DNA"/>
</dbReference>
<proteinExistence type="inferred from homology"/>
<dbReference type="PANTHER" id="PTHR11764">
    <property type="entry name" value="TERPENE CYCLASE/MUTASE FAMILY MEMBER"/>
    <property type="match status" value="1"/>
</dbReference>
<feature type="domain" description="Squalene cyclase C-terminal" evidence="5">
    <location>
        <begin position="320"/>
        <end position="645"/>
    </location>
</feature>
<dbReference type="PANTHER" id="PTHR11764:SF20">
    <property type="entry name" value="LANOSTEROL SYNTHASE"/>
    <property type="match status" value="1"/>
</dbReference>
<dbReference type="InterPro" id="IPR032697">
    <property type="entry name" value="SQ_cyclase_N"/>
</dbReference>
<dbReference type="Gene3D" id="1.50.10.20">
    <property type="match status" value="2"/>
</dbReference>
<dbReference type="SUPFAM" id="SSF48239">
    <property type="entry name" value="Terpenoid cyclases/Protein prenyltransferases"/>
    <property type="match status" value="2"/>
</dbReference>
<comment type="similarity">
    <text evidence="2">Belongs to the terpene cyclase/mutase family.</text>
</comment>
<evidence type="ECO:0000256" key="2">
    <source>
        <dbReference type="ARBA" id="ARBA00009755"/>
    </source>
</evidence>
<dbReference type="EC" id="5.4.99.17" evidence="7"/>